<dbReference type="EMBL" id="OUNR01000001">
    <property type="protein sequence ID" value="SPP63223.1"/>
    <property type="molecule type" value="Genomic_DNA"/>
</dbReference>
<comment type="pathway">
    <text evidence="6">Amino-acid biosynthesis; L-methionine biosynthesis via salvage pathway; L-methionine from S-methyl-5-thio-alpha-D-ribose 1-phosphate: step 2/6.</text>
</comment>
<dbReference type="HAMAP" id="MF_01677">
    <property type="entry name" value="Salvage_MtnB"/>
    <property type="match status" value="1"/>
</dbReference>
<dbReference type="InterPro" id="IPR036409">
    <property type="entry name" value="Aldolase_II/adducin_N_sf"/>
</dbReference>
<keyword evidence="9" id="KW-1185">Reference proteome</keyword>
<proteinExistence type="inferred from homology"/>
<dbReference type="InterPro" id="IPR001303">
    <property type="entry name" value="Aldolase_II/adducin_N"/>
</dbReference>
<dbReference type="Proteomes" id="UP000248168">
    <property type="component" value="Unassembled WGS sequence"/>
</dbReference>
<feature type="binding site" evidence="6">
    <location>
        <position position="104"/>
    </location>
    <ligand>
        <name>Zn(2+)</name>
        <dbReference type="ChEBI" id="CHEBI:29105"/>
    </ligand>
</feature>
<dbReference type="AlphaFoldDB" id="A0A330L1Y7"/>
<dbReference type="FunCoup" id="A0A330L1Y7">
    <property type="interactions" value="344"/>
</dbReference>
<dbReference type="NCBIfam" id="NF006672">
    <property type="entry name" value="PRK09220.1"/>
    <property type="match status" value="1"/>
</dbReference>
<protein>
    <recommendedName>
        <fullName evidence="6">Methylthioribulose-1-phosphate dehydratase</fullName>
        <shortName evidence="6">MTRu-1-P dehydratase</shortName>
        <ecNumber evidence="6">4.2.1.109</ecNumber>
    </recommendedName>
</protein>
<dbReference type="PANTHER" id="PTHR10640">
    <property type="entry name" value="METHYLTHIORIBULOSE-1-PHOSPHATE DEHYDRATASE"/>
    <property type="match status" value="1"/>
</dbReference>
<dbReference type="EC" id="4.2.1.109" evidence="6"/>
<evidence type="ECO:0000313" key="9">
    <source>
        <dbReference type="Proteomes" id="UP000248168"/>
    </source>
</evidence>
<accession>A0A330L1Y7</accession>
<evidence type="ECO:0000313" key="8">
    <source>
        <dbReference type="EMBL" id="SPP63223.1"/>
    </source>
</evidence>
<comment type="cofactor">
    <cofactor evidence="6">
        <name>Zn(2+)</name>
        <dbReference type="ChEBI" id="CHEBI:29105"/>
    </cofactor>
    <text evidence="6">Binds 1 zinc ion per subunit.</text>
</comment>
<evidence type="ECO:0000256" key="4">
    <source>
        <dbReference type="ARBA" id="ARBA00023167"/>
    </source>
</evidence>
<dbReference type="GO" id="GO:0019509">
    <property type="term" value="P:L-methionine salvage from methylthioadenosine"/>
    <property type="evidence" value="ECO:0007669"/>
    <property type="project" value="UniProtKB-UniRule"/>
</dbReference>
<dbReference type="RefSeq" id="WP_181416568.1">
    <property type="nucleotide sequence ID" value="NZ_OUNR01000001.1"/>
</dbReference>
<evidence type="ECO:0000259" key="7">
    <source>
        <dbReference type="SMART" id="SM01007"/>
    </source>
</evidence>
<dbReference type="SMART" id="SM01007">
    <property type="entry name" value="Aldolase_II"/>
    <property type="match status" value="1"/>
</dbReference>
<keyword evidence="1 6" id="KW-0028">Amino-acid biosynthesis</keyword>
<dbReference type="PANTHER" id="PTHR10640:SF7">
    <property type="entry name" value="METHYLTHIORIBULOSE-1-PHOSPHATE DEHYDRATASE"/>
    <property type="match status" value="1"/>
</dbReference>
<comment type="catalytic activity">
    <reaction evidence="6">
        <text>5-(methylsulfanyl)-D-ribulose 1-phosphate = 5-methylsulfanyl-2,3-dioxopentyl phosphate + H2O</text>
        <dbReference type="Rhea" id="RHEA:15549"/>
        <dbReference type="ChEBI" id="CHEBI:15377"/>
        <dbReference type="ChEBI" id="CHEBI:58548"/>
        <dbReference type="ChEBI" id="CHEBI:58828"/>
        <dbReference type="EC" id="4.2.1.109"/>
    </reaction>
</comment>
<keyword evidence="4 6" id="KW-0486">Methionine biosynthesis</keyword>
<feature type="domain" description="Class II aldolase/adducin N-terminal" evidence="7">
    <location>
        <begin position="12"/>
        <end position="205"/>
    </location>
</feature>
<dbReference type="InterPro" id="IPR017714">
    <property type="entry name" value="MethylthioRu-1-P_deHdtase_MtnB"/>
</dbReference>
<dbReference type="Pfam" id="PF00596">
    <property type="entry name" value="Aldolase_II"/>
    <property type="match status" value="1"/>
</dbReference>
<dbReference type="GO" id="GO:0005737">
    <property type="term" value="C:cytoplasm"/>
    <property type="evidence" value="ECO:0007669"/>
    <property type="project" value="UniProtKB-UniRule"/>
</dbReference>
<dbReference type="NCBIfam" id="TIGR03328">
    <property type="entry name" value="salvage_mtnB"/>
    <property type="match status" value="1"/>
</dbReference>
<keyword evidence="5 6" id="KW-0456">Lyase</keyword>
<evidence type="ECO:0000256" key="2">
    <source>
        <dbReference type="ARBA" id="ARBA00022723"/>
    </source>
</evidence>
<dbReference type="Gene3D" id="3.40.225.10">
    <property type="entry name" value="Class II aldolase/adducin N-terminal domain"/>
    <property type="match status" value="1"/>
</dbReference>
<keyword evidence="3 6" id="KW-0862">Zinc</keyword>
<evidence type="ECO:0000256" key="5">
    <source>
        <dbReference type="ARBA" id="ARBA00023239"/>
    </source>
</evidence>
<organism evidence="8 9">
    <name type="scientific">Nitrospira lenta</name>
    <dbReference type="NCBI Taxonomy" id="1436998"/>
    <lineage>
        <taxon>Bacteria</taxon>
        <taxon>Pseudomonadati</taxon>
        <taxon>Nitrospirota</taxon>
        <taxon>Nitrospiria</taxon>
        <taxon>Nitrospirales</taxon>
        <taxon>Nitrospiraceae</taxon>
        <taxon>Nitrospira</taxon>
    </lineage>
</organism>
<evidence type="ECO:0000256" key="1">
    <source>
        <dbReference type="ARBA" id="ARBA00022605"/>
    </source>
</evidence>
<feature type="binding site" evidence="6">
    <location>
        <position position="102"/>
    </location>
    <ligand>
        <name>Zn(2+)</name>
        <dbReference type="ChEBI" id="CHEBI:29105"/>
    </ligand>
</feature>
<comment type="similarity">
    <text evidence="6">Belongs to the aldolase class II family. MtnB subfamily.</text>
</comment>
<reference evidence="9" key="1">
    <citation type="submission" date="2018-04" db="EMBL/GenBank/DDBJ databases">
        <authorList>
            <person name="Lucker S."/>
            <person name="Sakoula D."/>
        </authorList>
    </citation>
    <scope>NUCLEOTIDE SEQUENCE [LARGE SCALE GENOMIC DNA]</scope>
</reference>
<dbReference type="SUPFAM" id="SSF53639">
    <property type="entry name" value="AraD/HMP-PK domain-like"/>
    <property type="match status" value="1"/>
</dbReference>
<name>A0A330L1Y7_9BACT</name>
<comment type="function">
    <text evidence="6">Catalyzes the dehydration of methylthioribulose-1-phosphate (MTRu-1-P) into 2,3-diketo-5-methylthiopentyl-1-phosphate (DK-MTP-1-P).</text>
</comment>
<dbReference type="GO" id="GO:0008270">
    <property type="term" value="F:zinc ion binding"/>
    <property type="evidence" value="ECO:0007669"/>
    <property type="project" value="UniProtKB-UniRule"/>
</dbReference>
<dbReference type="InParanoid" id="A0A330L1Y7"/>
<sequence>MKTIPGFTAAAGQLAEIARWSHRNGWAPATSTNYSVRLPNEAIPALCAITSSGVDKEHLGTEHVLAIDHQGRPVSDTKLIPSAETALHLMLYRTMHAGAVLHTHSLAATLLSQRASEQGHLSLSGWELLKGLEGIKTHECTVQLPVFPNAQDIPTLAVLIEAALTAVPASYGFLLAGHGLYVWGRDLSEAKRHLETFEFILQCELEIRRHGHTSSAGPAYVSHG</sequence>
<gene>
    <name evidence="6 8" type="primary">mtnB</name>
    <name evidence="8" type="ORF">NITLEN_10309</name>
</gene>
<evidence type="ECO:0000256" key="6">
    <source>
        <dbReference type="HAMAP-Rule" id="MF_01677"/>
    </source>
</evidence>
<evidence type="ECO:0000256" key="3">
    <source>
        <dbReference type="ARBA" id="ARBA00022833"/>
    </source>
</evidence>
<dbReference type="UniPathway" id="UPA00904">
    <property type="reaction ID" value="UER00875"/>
</dbReference>
<keyword evidence="2 6" id="KW-0479">Metal-binding</keyword>
<dbReference type="GO" id="GO:0046570">
    <property type="term" value="F:methylthioribulose 1-phosphate dehydratase activity"/>
    <property type="evidence" value="ECO:0007669"/>
    <property type="project" value="UniProtKB-UniRule"/>
</dbReference>